<reference evidence="1 2" key="1">
    <citation type="submission" date="2020-02" db="EMBL/GenBank/DDBJ databases">
        <title>Complete genome of Muricauda sp. 501str8.</title>
        <authorList>
            <person name="Dong B."/>
            <person name="Zhu S."/>
            <person name="Yang J."/>
            <person name="Chen J."/>
        </authorList>
    </citation>
    <scope>NUCLEOTIDE SEQUENCE [LARGE SCALE GENOMIC DNA]</scope>
    <source>
        <strain evidence="1 2">501str8</strain>
    </source>
</reference>
<gene>
    <name evidence="1" type="ORF">GVT53_00720</name>
</gene>
<dbReference type="RefSeq" id="WP_166246990.1">
    <property type="nucleotide sequence ID" value="NZ_CP049616.1"/>
</dbReference>
<dbReference type="Pfam" id="PF16286">
    <property type="entry name" value="DUF4932"/>
    <property type="match status" value="1"/>
</dbReference>
<dbReference type="InterPro" id="IPR032560">
    <property type="entry name" value="DUF4932"/>
</dbReference>
<dbReference type="AlphaFoldDB" id="A0A6G7IXE0"/>
<proteinExistence type="predicted"/>
<accession>A0A6G7IXE0</accession>
<dbReference type="KEGG" id="mut:GVT53_00720"/>
<protein>
    <submittedName>
        <fullName evidence="1">DUF4932 domain-containing protein</fullName>
    </submittedName>
</protein>
<organism evidence="1 2">
    <name type="scientific">Flagellimonas oceani</name>
    <dbReference type="NCBI Taxonomy" id="2698672"/>
    <lineage>
        <taxon>Bacteria</taxon>
        <taxon>Pseudomonadati</taxon>
        <taxon>Bacteroidota</taxon>
        <taxon>Flavobacteriia</taxon>
        <taxon>Flavobacteriales</taxon>
        <taxon>Flavobacteriaceae</taxon>
        <taxon>Flagellimonas</taxon>
    </lineage>
</organism>
<keyword evidence="2" id="KW-1185">Reference proteome</keyword>
<evidence type="ECO:0000313" key="1">
    <source>
        <dbReference type="EMBL" id="QII43273.1"/>
    </source>
</evidence>
<evidence type="ECO:0000313" key="2">
    <source>
        <dbReference type="Proteomes" id="UP000502928"/>
    </source>
</evidence>
<dbReference type="EMBL" id="CP049616">
    <property type="protein sequence ID" value="QII43273.1"/>
    <property type="molecule type" value="Genomic_DNA"/>
</dbReference>
<sequence length="384" mass="45394">MRFNIYLLGIIVLLFGCKSENRNHEKEEIVEKQVQVDLNPNIHTSHIVEMFVWPGEYPTRPMCVAAQMYFEPFKDHPAIKLSDSLLQNEIFYFDELTEILLYLDDFPSTNFKYSLDNSPYSNRTGIINEWIKKLSEFYIDANVESFLNENKAFYNGARQEVLNNLPPKDFVKQMEEYYREKKIRYTIIPAPEMPTGGAYGYRGIGPYVYTPDGMLIYQIISASLPVEKDSISNKYEYFGFDNEKFILRNSYHEFGHAFVNTILDKNENKILLNRYENLFTPELQNVMGAQNYDNWFDCIAEHLVRLGEIRLAERSGNEKWAKELRKYHTKELNFIFLPQFEAKIKEYEQNDSFKSFEKFLPILLKELDYFDSEKIKSLIKKSTS</sequence>
<name>A0A6G7IXE0_9FLAO</name>
<dbReference type="Proteomes" id="UP000502928">
    <property type="component" value="Chromosome"/>
</dbReference>
<dbReference type="PROSITE" id="PS51257">
    <property type="entry name" value="PROKAR_LIPOPROTEIN"/>
    <property type="match status" value="1"/>
</dbReference>